<reference evidence="17" key="1">
    <citation type="submission" date="2022-10" db="EMBL/GenBank/DDBJ databases">
        <authorList>
            <person name="Chen Y."/>
            <person name="Dougan E. K."/>
            <person name="Chan C."/>
            <person name="Rhodes N."/>
            <person name="Thang M."/>
        </authorList>
    </citation>
    <scope>NUCLEOTIDE SEQUENCE</scope>
</reference>
<keyword evidence="8" id="KW-0408">Iron</keyword>
<dbReference type="EMBL" id="CAMXCT010001112">
    <property type="protein sequence ID" value="CAI3986787.1"/>
    <property type="molecule type" value="Genomic_DNA"/>
</dbReference>
<dbReference type="PANTHER" id="PTHR11351:SF31">
    <property type="entry name" value="DESATURASE 1, ISOFORM A-RELATED"/>
    <property type="match status" value="1"/>
</dbReference>
<evidence type="ECO:0000313" key="19">
    <source>
        <dbReference type="EMBL" id="CAL4774099.1"/>
    </source>
</evidence>
<evidence type="ECO:0000256" key="2">
    <source>
        <dbReference type="ARBA" id="ARBA00009295"/>
    </source>
</evidence>
<comment type="subcellular location">
    <subcellularLocation>
        <location evidence="1">Membrane</location>
        <topology evidence="1">Multi-pass membrane protein</topology>
    </subcellularLocation>
</comment>
<comment type="caution">
    <text evidence="17">The sequence shown here is derived from an EMBL/GenBank/DDBJ whole genome shotgun (WGS) entry which is preliminary data.</text>
</comment>
<keyword evidence="11 12" id="KW-0275">Fatty acid biosynthesis</keyword>
<evidence type="ECO:0000256" key="13">
    <source>
        <dbReference type="SAM" id="MobiDB-lite"/>
    </source>
</evidence>
<comment type="similarity">
    <text evidence="2 12">Belongs to the fatty acid desaturase type 1 family.</text>
</comment>
<dbReference type="InterPro" id="IPR015876">
    <property type="entry name" value="Acyl-CoA_DS"/>
</dbReference>
<evidence type="ECO:0000256" key="8">
    <source>
        <dbReference type="ARBA" id="ARBA00023004"/>
    </source>
</evidence>
<dbReference type="InterPro" id="IPR005804">
    <property type="entry name" value="FA_desaturase_dom"/>
</dbReference>
<dbReference type="EMBL" id="CAMXCT030001112">
    <property type="protein sequence ID" value="CAL4774099.1"/>
    <property type="molecule type" value="Genomic_DNA"/>
</dbReference>
<feature type="domain" description="Fatty acid desaturase" evidence="16">
    <location>
        <begin position="183"/>
        <end position="394"/>
    </location>
</feature>
<evidence type="ECO:0000256" key="15">
    <source>
        <dbReference type="SAM" id="SignalP"/>
    </source>
</evidence>
<organism evidence="17">
    <name type="scientific">Cladocopium goreaui</name>
    <dbReference type="NCBI Taxonomy" id="2562237"/>
    <lineage>
        <taxon>Eukaryota</taxon>
        <taxon>Sar</taxon>
        <taxon>Alveolata</taxon>
        <taxon>Dinophyceae</taxon>
        <taxon>Suessiales</taxon>
        <taxon>Symbiodiniaceae</taxon>
        <taxon>Cladocopium</taxon>
    </lineage>
</organism>
<feature type="transmembrane region" description="Helical" evidence="14">
    <location>
        <begin position="156"/>
        <end position="176"/>
    </location>
</feature>
<evidence type="ECO:0000313" key="17">
    <source>
        <dbReference type="EMBL" id="CAI3986787.1"/>
    </source>
</evidence>
<feature type="region of interest" description="Disordered" evidence="13">
    <location>
        <begin position="93"/>
        <end position="116"/>
    </location>
</feature>
<evidence type="ECO:0000256" key="3">
    <source>
        <dbReference type="ARBA" id="ARBA00022516"/>
    </source>
</evidence>
<dbReference type="PRINTS" id="PR00075">
    <property type="entry name" value="FACDDSATRASE"/>
</dbReference>
<evidence type="ECO:0000313" key="18">
    <source>
        <dbReference type="EMBL" id="CAL1140162.1"/>
    </source>
</evidence>
<evidence type="ECO:0000256" key="4">
    <source>
        <dbReference type="ARBA" id="ARBA00022692"/>
    </source>
</evidence>
<accession>A0A9P1C8W0</accession>
<dbReference type="CDD" id="cd03505">
    <property type="entry name" value="Delta9-FADS-like"/>
    <property type="match status" value="1"/>
</dbReference>
<comment type="domain">
    <text evidence="12">The histidine box domains are involved in binding the catalytic metal ions.</text>
</comment>
<keyword evidence="7 12" id="KW-0560">Oxidoreductase</keyword>
<comment type="cofactor">
    <cofactor evidence="12">
        <name>Fe(2+)</name>
        <dbReference type="ChEBI" id="CHEBI:29033"/>
    </cofactor>
</comment>
<dbReference type="EMBL" id="CAMXCT020001112">
    <property type="protein sequence ID" value="CAL1140162.1"/>
    <property type="molecule type" value="Genomic_DNA"/>
</dbReference>
<protein>
    <submittedName>
        <fullName evidence="19">Fatty acid desaturase domain-containing protein</fullName>
    </submittedName>
</protein>
<name>A0A9P1C8W0_9DINO</name>
<evidence type="ECO:0000256" key="12">
    <source>
        <dbReference type="RuleBase" id="RU000581"/>
    </source>
</evidence>
<keyword evidence="4 12" id="KW-0812">Transmembrane</keyword>
<evidence type="ECO:0000313" key="20">
    <source>
        <dbReference type="Proteomes" id="UP001152797"/>
    </source>
</evidence>
<evidence type="ECO:0000256" key="7">
    <source>
        <dbReference type="ARBA" id="ARBA00023002"/>
    </source>
</evidence>
<dbReference type="OrthoDB" id="1533126at2759"/>
<evidence type="ECO:0000256" key="10">
    <source>
        <dbReference type="ARBA" id="ARBA00023136"/>
    </source>
</evidence>
<sequence length="432" mass="49193">MARRSISLLAPAVAIVLLFSVVTGQLNFLVPQLSHKGQMMGLLSSSTLTQGLKTSYAASESSSQPHWAVASAVVVALAARNLRKVATKAKTKKQQLRDMTAPDTADAVREERKKGAKNVKGGSKMQRFFSVRNRKFWDFTVWPRTYFKRVWEKKDWLYAALFGLIHAGAFCAPFYFSWDALAVGFVGYVITGMLGITLSYHRQLAHLSFKSPKVVEYFMAYCGALAMQSHPINWVSSHRHHHGATDTANDVHSPKDGFWWSHAGWLLDQKGTWMRVDKSNAEDLSKQWFYRFLQKTYPLHAIVLPIVGLYCWGGLPYVLWGFFARVVWTWHITWAVNSVSHVWGFQDWNTGDISMNNWLIGILAFGEGWHNNHHAFETSCRHGLKWWQIDMTWYTIKLLESVGLAWDLKYPSEAKKRKLSWDADEAASAAIA</sequence>
<reference evidence="18" key="2">
    <citation type="submission" date="2024-04" db="EMBL/GenBank/DDBJ databases">
        <authorList>
            <person name="Chen Y."/>
            <person name="Shah S."/>
            <person name="Dougan E. K."/>
            <person name="Thang M."/>
            <person name="Chan C."/>
        </authorList>
    </citation>
    <scope>NUCLEOTIDE SEQUENCE [LARGE SCALE GENOMIC DNA]</scope>
</reference>
<dbReference type="GO" id="GO:0016717">
    <property type="term" value="F:oxidoreductase activity, acting on paired donors, with oxidation of a pair of donors resulting in the reduction of molecular oxygen to two molecules of water"/>
    <property type="evidence" value="ECO:0007669"/>
    <property type="project" value="InterPro"/>
</dbReference>
<evidence type="ECO:0000256" key="14">
    <source>
        <dbReference type="SAM" id="Phobius"/>
    </source>
</evidence>
<evidence type="ECO:0000256" key="1">
    <source>
        <dbReference type="ARBA" id="ARBA00004141"/>
    </source>
</evidence>
<keyword evidence="9" id="KW-0443">Lipid metabolism</keyword>
<dbReference type="PANTHER" id="PTHR11351">
    <property type="entry name" value="ACYL-COA DESATURASE"/>
    <property type="match status" value="1"/>
</dbReference>
<dbReference type="GO" id="GO:0005789">
    <property type="term" value="C:endoplasmic reticulum membrane"/>
    <property type="evidence" value="ECO:0007669"/>
    <property type="project" value="TreeGrafter"/>
</dbReference>
<feature type="chain" id="PRO_5043270234" evidence="15">
    <location>
        <begin position="25"/>
        <end position="432"/>
    </location>
</feature>
<feature type="transmembrane region" description="Helical" evidence="14">
    <location>
        <begin position="182"/>
        <end position="200"/>
    </location>
</feature>
<dbReference type="AlphaFoldDB" id="A0A9P1C8W0"/>
<proteinExistence type="inferred from homology"/>
<keyword evidence="6 14" id="KW-1133">Transmembrane helix</keyword>
<dbReference type="GO" id="GO:0042761">
    <property type="term" value="P:very long-chain fatty acid biosynthetic process"/>
    <property type="evidence" value="ECO:0007669"/>
    <property type="project" value="TreeGrafter"/>
</dbReference>
<keyword evidence="5" id="KW-0276">Fatty acid metabolism</keyword>
<feature type="transmembrane region" description="Helical" evidence="14">
    <location>
        <begin position="301"/>
        <end position="323"/>
    </location>
</feature>
<feature type="transmembrane region" description="Helical" evidence="14">
    <location>
        <begin position="65"/>
        <end position="82"/>
    </location>
</feature>
<keyword evidence="10 14" id="KW-0472">Membrane</keyword>
<evidence type="ECO:0000256" key="9">
    <source>
        <dbReference type="ARBA" id="ARBA00023098"/>
    </source>
</evidence>
<dbReference type="Pfam" id="PF00487">
    <property type="entry name" value="FA_desaturase"/>
    <property type="match status" value="1"/>
</dbReference>
<evidence type="ECO:0000256" key="5">
    <source>
        <dbReference type="ARBA" id="ARBA00022832"/>
    </source>
</evidence>
<evidence type="ECO:0000256" key="11">
    <source>
        <dbReference type="ARBA" id="ARBA00023160"/>
    </source>
</evidence>
<gene>
    <name evidence="17" type="ORF">C1SCF055_LOCUS14107</name>
</gene>
<keyword evidence="20" id="KW-1185">Reference proteome</keyword>
<feature type="signal peptide" evidence="15">
    <location>
        <begin position="1"/>
        <end position="24"/>
    </location>
</feature>
<evidence type="ECO:0000259" key="16">
    <source>
        <dbReference type="Pfam" id="PF00487"/>
    </source>
</evidence>
<dbReference type="Proteomes" id="UP001152797">
    <property type="component" value="Unassembled WGS sequence"/>
</dbReference>
<keyword evidence="3 12" id="KW-0444">Lipid biosynthesis</keyword>
<evidence type="ECO:0000256" key="6">
    <source>
        <dbReference type="ARBA" id="ARBA00022989"/>
    </source>
</evidence>
<keyword evidence="15" id="KW-0732">Signal</keyword>